<evidence type="ECO:0000256" key="3">
    <source>
        <dbReference type="ARBA" id="ARBA00023163"/>
    </source>
</evidence>
<dbReference type="InterPro" id="IPR008920">
    <property type="entry name" value="TF_FadR/GntR_C"/>
</dbReference>
<evidence type="ECO:0000313" key="6">
    <source>
        <dbReference type="Proteomes" id="UP000051298"/>
    </source>
</evidence>
<evidence type="ECO:0000313" key="5">
    <source>
        <dbReference type="EMBL" id="CUH61580.1"/>
    </source>
</evidence>
<dbReference type="Proteomes" id="UP000051298">
    <property type="component" value="Unassembled WGS sequence"/>
</dbReference>
<dbReference type="InterPro" id="IPR011711">
    <property type="entry name" value="GntR_C"/>
</dbReference>
<gene>
    <name evidence="5" type="primary">ydfH_11</name>
    <name evidence="5" type="ORF">THS5294_02891</name>
</gene>
<keyword evidence="2" id="KW-0238">DNA-binding</keyword>
<feature type="domain" description="HTH gntR-type" evidence="4">
    <location>
        <begin position="8"/>
        <end position="75"/>
    </location>
</feature>
<dbReference type="GO" id="GO:0003700">
    <property type="term" value="F:DNA-binding transcription factor activity"/>
    <property type="evidence" value="ECO:0007669"/>
    <property type="project" value="InterPro"/>
</dbReference>
<dbReference type="SMART" id="SM00895">
    <property type="entry name" value="FCD"/>
    <property type="match status" value="1"/>
</dbReference>
<proteinExistence type="predicted"/>
<evidence type="ECO:0000256" key="2">
    <source>
        <dbReference type="ARBA" id="ARBA00023125"/>
    </source>
</evidence>
<keyword evidence="1" id="KW-0805">Transcription regulation</keyword>
<reference evidence="5 6" key="1">
    <citation type="submission" date="2015-09" db="EMBL/GenBank/DDBJ databases">
        <authorList>
            <consortium name="Swine Surveillance"/>
        </authorList>
    </citation>
    <scope>NUCLEOTIDE SEQUENCE [LARGE SCALE GENOMIC DNA]</scope>
    <source>
        <strain evidence="5 6">CECT 5294</strain>
    </source>
</reference>
<dbReference type="Pfam" id="PF00392">
    <property type="entry name" value="GntR"/>
    <property type="match status" value="1"/>
</dbReference>
<dbReference type="PANTHER" id="PTHR43537">
    <property type="entry name" value="TRANSCRIPTIONAL REGULATOR, GNTR FAMILY"/>
    <property type="match status" value="1"/>
</dbReference>
<dbReference type="SMART" id="SM00345">
    <property type="entry name" value="HTH_GNTR"/>
    <property type="match status" value="1"/>
</dbReference>
<dbReference type="EMBL" id="CYRX01000032">
    <property type="protein sequence ID" value="CUH61580.1"/>
    <property type="molecule type" value="Genomic_DNA"/>
</dbReference>
<dbReference type="Gene3D" id="1.10.10.10">
    <property type="entry name" value="Winged helix-like DNA-binding domain superfamily/Winged helix DNA-binding domain"/>
    <property type="match status" value="1"/>
</dbReference>
<dbReference type="Pfam" id="PF07729">
    <property type="entry name" value="FCD"/>
    <property type="match status" value="1"/>
</dbReference>
<dbReference type="Gene3D" id="1.20.120.530">
    <property type="entry name" value="GntR ligand-binding domain-like"/>
    <property type="match status" value="1"/>
</dbReference>
<accession>A0A0P1FNB6</accession>
<dbReference type="GO" id="GO:0003677">
    <property type="term" value="F:DNA binding"/>
    <property type="evidence" value="ECO:0007669"/>
    <property type="project" value="UniProtKB-KW"/>
</dbReference>
<dbReference type="RefSeq" id="WP_058124265.1">
    <property type="nucleotide sequence ID" value="NZ_CYRX01000032.1"/>
</dbReference>
<evidence type="ECO:0000256" key="1">
    <source>
        <dbReference type="ARBA" id="ARBA00023015"/>
    </source>
</evidence>
<dbReference type="AlphaFoldDB" id="A0A0P1FNB6"/>
<dbReference type="SUPFAM" id="SSF46785">
    <property type="entry name" value="Winged helix' DNA-binding domain"/>
    <property type="match status" value="1"/>
</dbReference>
<dbReference type="InterPro" id="IPR036390">
    <property type="entry name" value="WH_DNA-bd_sf"/>
</dbReference>
<protein>
    <submittedName>
        <fullName evidence="5">Putative HTH-type transcriptional regulator YdfH</fullName>
    </submittedName>
</protein>
<keyword evidence="3" id="KW-0804">Transcription</keyword>
<dbReference type="SUPFAM" id="SSF48008">
    <property type="entry name" value="GntR ligand-binding domain-like"/>
    <property type="match status" value="1"/>
</dbReference>
<evidence type="ECO:0000259" key="4">
    <source>
        <dbReference type="PROSITE" id="PS50949"/>
    </source>
</evidence>
<dbReference type="CDD" id="cd07377">
    <property type="entry name" value="WHTH_GntR"/>
    <property type="match status" value="1"/>
</dbReference>
<dbReference type="InterPro" id="IPR000524">
    <property type="entry name" value="Tscrpt_reg_HTH_GntR"/>
</dbReference>
<sequence length="238" mass="25982">MKILKSQPSLTDQVYDAIVDQICEGALPAGSHLVQEQLAERLGVSRQPVQQAMALLKADGMVEEVGRRGLWVTPLDADLMRHHYDIRATLDGLAARMAAARIAAAPELGARFAQSAGDILERGEQAVANGDVAGQVRHDMALHTLIYDMSGNPLLARTAEPHWRFLRRAMGEVLRRATLPREIWRQHAEIVDAIAGGDTDRAETLMVDHDLAAAKTLRAALDAPRGRQDQPLTPDGDL</sequence>
<organism evidence="5 6">
    <name type="scientific">Thalassobacter stenotrophicus</name>
    <dbReference type="NCBI Taxonomy" id="266809"/>
    <lineage>
        <taxon>Bacteria</taxon>
        <taxon>Pseudomonadati</taxon>
        <taxon>Pseudomonadota</taxon>
        <taxon>Alphaproteobacteria</taxon>
        <taxon>Rhodobacterales</taxon>
        <taxon>Roseobacteraceae</taxon>
        <taxon>Thalassobacter</taxon>
    </lineage>
</organism>
<dbReference type="PANTHER" id="PTHR43537:SF45">
    <property type="entry name" value="GNTR FAMILY REGULATORY PROTEIN"/>
    <property type="match status" value="1"/>
</dbReference>
<name>A0A0P1FNB6_9RHOB</name>
<dbReference type="InterPro" id="IPR036388">
    <property type="entry name" value="WH-like_DNA-bd_sf"/>
</dbReference>
<dbReference type="PROSITE" id="PS50949">
    <property type="entry name" value="HTH_GNTR"/>
    <property type="match status" value="1"/>
</dbReference>